<reference evidence="1 2" key="4">
    <citation type="journal article" date="2011" name="BMC Genomics">
        <title>RNA-Seq improves annotation of protein-coding genes in the cucumber genome.</title>
        <authorList>
            <person name="Li Z."/>
            <person name="Zhang Z."/>
            <person name="Yan P."/>
            <person name="Huang S."/>
            <person name="Fei Z."/>
            <person name="Lin K."/>
        </authorList>
    </citation>
    <scope>NUCLEOTIDE SEQUENCE [LARGE SCALE GENOMIC DNA]</scope>
    <source>
        <strain evidence="2">cv. 9930</strain>
    </source>
</reference>
<keyword evidence="2" id="KW-1185">Reference proteome</keyword>
<evidence type="ECO:0000313" key="2">
    <source>
        <dbReference type="Proteomes" id="UP000029981"/>
    </source>
</evidence>
<dbReference type="Proteomes" id="UP000029981">
    <property type="component" value="Chromosome 5"/>
</dbReference>
<dbReference type="AlphaFoldDB" id="A0A0A0KP78"/>
<sequence length="112" mass="13331">MSITHGSMKNDNVKGSLELYGVEKYSGSIYPTEIEEWMHRVQKCFEIIGCDEDIKVIIVETMLIDDAKEWWFTLKEDLVEEAKQNWDVFQGMFGKEYFTKHYRKVRLREIKG</sequence>
<organism evidence="1 2">
    <name type="scientific">Cucumis sativus</name>
    <name type="common">Cucumber</name>
    <dbReference type="NCBI Taxonomy" id="3659"/>
    <lineage>
        <taxon>Eukaryota</taxon>
        <taxon>Viridiplantae</taxon>
        <taxon>Streptophyta</taxon>
        <taxon>Embryophyta</taxon>
        <taxon>Tracheophyta</taxon>
        <taxon>Spermatophyta</taxon>
        <taxon>Magnoliopsida</taxon>
        <taxon>eudicotyledons</taxon>
        <taxon>Gunneridae</taxon>
        <taxon>Pentapetalae</taxon>
        <taxon>rosids</taxon>
        <taxon>fabids</taxon>
        <taxon>Cucurbitales</taxon>
        <taxon>Cucurbitaceae</taxon>
        <taxon>Benincaseae</taxon>
        <taxon>Cucumis</taxon>
    </lineage>
</organism>
<name>A0A0A0KP78_CUCSA</name>
<evidence type="ECO:0000313" key="1">
    <source>
        <dbReference type="EMBL" id="KGN51425.1"/>
    </source>
</evidence>
<protein>
    <recommendedName>
        <fullName evidence="3">Retrotransposon gag domain-containing protein</fullName>
    </recommendedName>
</protein>
<reference evidence="1 2" key="2">
    <citation type="journal article" date="2009" name="PLoS ONE">
        <title>An integrated genetic and cytogenetic map of the cucumber genome.</title>
        <authorList>
            <person name="Ren Y."/>
            <person name="Zhang Z."/>
            <person name="Liu J."/>
            <person name="Staub J.E."/>
            <person name="Han Y."/>
            <person name="Cheng Z."/>
            <person name="Li X."/>
            <person name="Lu J."/>
            <person name="Miao H."/>
            <person name="Kang H."/>
            <person name="Xie B."/>
            <person name="Gu X."/>
            <person name="Wang X."/>
            <person name="Du Y."/>
            <person name="Jin W."/>
            <person name="Huang S."/>
        </authorList>
    </citation>
    <scope>NUCLEOTIDE SEQUENCE [LARGE SCALE GENOMIC DNA]</scope>
    <source>
        <strain evidence="2">cv. 9930</strain>
    </source>
</reference>
<accession>A0A0A0KP78</accession>
<dbReference type="Gramene" id="KGN51425">
    <property type="protein sequence ID" value="KGN51425"/>
    <property type="gene ID" value="Csa_5G537260"/>
</dbReference>
<gene>
    <name evidence="1" type="ORF">Csa_5G537260</name>
</gene>
<proteinExistence type="predicted"/>
<dbReference type="EMBL" id="CM002926">
    <property type="protein sequence ID" value="KGN51425.1"/>
    <property type="molecule type" value="Genomic_DNA"/>
</dbReference>
<reference evidence="1 2" key="3">
    <citation type="journal article" date="2010" name="BMC Genomics">
        <title>Transcriptome sequencing and comparative analysis of cucumber flowers with different sex types.</title>
        <authorList>
            <person name="Guo S."/>
            <person name="Zheng Y."/>
            <person name="Joung J.G."/>
            <person name="Liu S."/>
            <person name="Zhang Z."/>
            <person name="Crasta O.R."/>
            <person name="Sobral B.W."/>
            <person name="Xu Y."/>
            <person name="Huang S."/>
            <person name="Fei Z."/>
        </authorList>
    </citation>
    <scope>NUCLEOTIDE SEQUENCE [LARGE SCALE GENOMIC DNA]</scope>
    <source>
        <strain evidence="2">cv. 9930</strain>
    </source>
</reference>
<reference evidence="1 2" key="1">
    <citation type="journal article" date="2009" name="Nat. Genet.">
        <title>The genome of the cucumber, Cucumis sativus L.</title>
        <authorList>
            <person name="Huang S."/>
            <person name="Li R."/>
            <person name="Zhang Z."/>
            <person name="Li L."/>
            <person name="Gu X."/>
            <person name="Fan W."/>
            <person name="Lucas W.J."/>
            <person name="Wang X."/>
            <person name="Xie B."/>
            <person name="Ni P."/>
            <person name="Ren Y."/>
            <person name="Zhu H."/>
            <person name="Li J."/>
            <person name="Lin K."/>
            <person name="Jin W."/>
            <person name="Fei Z."/>
            <person name="Li G."/>
            <person name="Staub J."/>
            <person name="Kilian A."/>
            <person name="van der Vossen E.A."/>
            <person name="Wu Y."/>
            <person name="Guo J."/>
            <person name="He J."/>
            <person name="Jia Z."/>
            <person name="Ren Y."/>
            <person name="Tian G."/>
            <person name="Lu Y."/>
            <person name="Ruan J."/>
            <person name="Qian W."/>
            <person name="Wang M."/>
            <person name="Huang Q."/>
            <person name="Li B."/>
            <person name="Xuan Z."/>
            <person name="Cao J."/>
            <person name="Asan"/>
            <person name="Wu Z."/>
            <person name="Zhang J."/>
            <person name="Cai Q."/>
            <person name="Bai Y."/>
            <person name="Zhao B."/>
            <person name="Han Y."/>
            <person name="Li Y."/>
            <person name="Li X."/>
            <person name="Wang S."/>
            <person name="Shi Q."/>
            <person name="Liu S."/>
            <person name="Cho W.K."/>
            <person name="Kim J.Y."/>
            <person name="Xu Y."/>
            <person name="Heller-Uszynska K."/>
            <person name="Miao H."/>
            <person name="Cheng Z."/>
            <person name="Zhang S."/>
            <person name="Wu J."/>
            <person name="Yang Y."/>
            <person name="Kang H."/>
            <person name="Li M."/>
            <person name="Liang H."/>
            <person name="Ren X."/>
            <person name="Shi Z."/>
            <person name="Wen M."/>
            <person name="Jian M."/>
            <person name="Yang H."/>
            <person name="Zhang G."/>
            <person name="Yang Z."/>
            <person name="Chen R."/>
            <person name="Liu S."/>
            <person name="Li J."/>
            <person name="Ma L."/>
            <person name="Liu H."/>
            <person name="Zhou Y."/>
            <person name="Zhao J."/>
            <person name="Fang X."/>
            <person name="Li G."/>
            <person name="Fang L."/>
            <person name="Li Y."/>
            <person name="Liu D."/>
            <person name="Zheng H."/>
            <person name="Zhang Y."/>
            <person name="Qin N."/>
            <person name="Li Z."/>
            <person name="Yang G."/>
            <person name="Yang S."/>
            <person name="Bolund L."/>
            <person name="Kristiansen K."/>
            <person name="Zheng H."/>
            <person name="Li S."/>
            <person name="Zhang X."/>
            <person name="Yang H."/>
            <person name="Wang J."/>
            <person name="Sun R."/>
            <person name="Zhang B."/>
            <person name="Jiang S."/>
            <person name="Wang J."/>
            <person name="Du Y."/>
            <person name="Li S."/>
        </authorList>
    </citation>
    <scope>NUCLEOTIDE SEQUENCE [LARGE SCALE GENOMIC DNA]</scope>
    <source>
        <strain evidence="2">cv. 9930</strain>
    </source>
</reference>
<evidence type="ECO:0008006" key="3">
    <source>
        <dbReference type="Google" id="ProtNLM"/>
    </source>
</evidence>